<dbReference type="Gene3D" id="1.10.238.10">
    <property type="entry name" value="EF-hand"/>
    <property type="match status" value="1"/>
</dbReference>
<keyword evidence="3" id="KW-0378">Hydrolase</keyword>
<dbReference type="SUPFAM" id="SSF56300">
    <property type="entry name" value="Metallo-dependent phosphatases"/>
    <property type="match status" value="1"/>
</dbReference>
<feature type="compositionally biased region" description="Acidic residues" evidence="4">
    <location>
        <begin position="254"/>
        <end position="263"/>
    </location>
</feature>
<dbReference type="Proteomes" id="UP001363151">
    <property type="component" value="Unassembled WGS sequence"/>
</dbReference>
<feature type="domain" description="EF-hand" evidence="5">
    <location>
        <begin position="721"/>
        <end position="756"/>
    </location>
</feature>
<dbReference type="EMBL" id="JBBJCI010000206">
    <property type="protein sequence ID" value="KAK7241079.1"/>
    <property type="molecule type" value="Genomic_DNA"/>
</dbReference>
<organism evidence="6 7">
    <name type="scientific">Aureococcus anophagefferens</name>
    <name type="common">Harmful bloom alga</name>
    <dbReference type="NCBI Taxonomy" id="44056"/>
    <lineage>
        <taxon>Eukaryota</taxon>
        <taxon>Sar</taxon>
        <taxon>Stramenopiles</taxon>
        <taxon>Ochrophyta</taxon>
        <taxon>Pelagophyceae</taxon>
        <taxon>Pelagomonadales</taxon>
        <taxon>Pelagomonadaceae</taxon>
        <taxon>Aureococcus</taxon>
    </lineage>
</organism>
<dbReference type="InterPro" id="IPR029052">
    <property type="entry name" value="Metallo-depent_PP-like"/>
</dbReference>
<dbReference type="InterPro" id="IPR011992">
    <property type="entry name" value="EF-hand-dom_pair"/>
</dbReference>
<feature type="region of interest" description="Disordered" evidence="4">
    <location>
        <begin position="219"/>
        <end position="268"/>
    </location>
</feature>
<evidence type="ECO:0000256" key="4">
    <source>
        <dbReference type="SAM" id="MobiDB-lite"/>
    </source>
</evidence>
<dbReference type="CDD" id="cd00051">
    <property type="entry name" value="EFh"/>
    <property type="match status" value="1"/>
</dbReference>
<dbReference type="SMART" id="SM00156">
    <property type="entry name" value="PP2Ac"/>
    <property type="match status" value="1"/>
</dbReference>
<dbReference type="PANTHER" id="PTHR45673">
    <property type="entry name" value="SERINE/THREONINE-PROTEIN PHOSPHATASE 2B CATALYTIC SUBUNIT 1-RELATED"/>
    <property type="match status" value="1"/>
</dbReference>
<keyword evidence="2" id="KW-0106">Calcium</keyword>
<dbReference type="InterPro" id="IPR006186">
    <property type="entry name" value="Ser/Thr-sp_prot-phosphatase"/>
</dbReference>
<dbReference type="InterPro" id="IPR002048">
    <property type="entry name" value="EF_hand_dom"/>
</dbReference>
<dbReference type="SMART" id="SM00054">
    <property type="entry name" value="EFh"/>
    <property type="match status" value="2"/>
</dbReference>
<feature type="region of interest" description="Disordered" evidence="4">
    <location>
        <begin position="642"/>
        <end position="678"/>
    </location>
</feature>
<dbReference type="PROSITE" id="PS00125">
    <property type="entry name" value="SER_THR_PHOSPHATASE"/>
    <property type="match status" value="1"/>
</dbReference>
<dbReference type="InterPro" id="IPR004843">
    <property type="entry name" value="Calcineurin-like_PHP"/>
</dbReference>
<dbReference type="Pfam" id="PF13499">
    <property type="entry name" value="EF-hand_7"/>
    <property type="match status" value="1"/>
</dbReference>
<evidence type="ECO:0000313" key="6">
    <source>
        <dbReference type="EMBL" id="KAK7241079.1"/>
    </source>
</evidence>
<evidence type="ECO:0000259" key="5">
    <source>
        <dbReference type="PROSITE" id="PS50222"/>
    </source>
</evidence>
<evidence type="ECO:0000256" key="1">
    <source>
        <dbReference type="ARBA" id="ARBA00008294"/>
    </source>
</evidence>
<feature type="region of interest" description="Disordered" evidence="4">
    <location>
        <begin position="72"/>
        <end position="112"/>
    </location>
</feature>
<feature type="domain" description="EF-hand" evidence="5">
    <location>
        <begin position="685"/>
        <end position="720"/>
    </location>
</feature>
<dbReference type="PRINTS" id="PR00114">
    <property type="entry name" value="STPHPHTASE"/>
</dbReference>
<dbReference type="EC" id="3.1.3.16" evidence="3"/>
<evidence type="ECO:0000313" key="7">
    <source>
        <dbReference type="Proteomes" id="UP001363151"/>
    </source>
</evidence>
<evidence type="ECO:0000256" key="3">
    <source>
        <dbReference type="RuleBase" id="RU004273"/>
    </source>
</evidence>
<comment type="catalytic activity">
    <reaction evidence="3">
        <text>O-phospho-L-threonyl-[protein] + H2O = L-threonyl-[protein] + phosphate</text>
        <dbReference type="Rhea" id="RHEA:47004"/>
        <dbReference type="Rhea" id="RHEA-COMP:11060"/>
        <dbReference type="Rhea" id="RHEA-COMP:11605"/>
        <dbReference type="ChEBI" id="CHEBI:15377"/>
        <dbReference type="ChEBI" id="CHEBI:30013"/>
        <dbReference type="ChEBI" id="CHEBI:43474"/>
        <dbReference type="ChEBI" id="CHEBI:61977"/>
        <dbReference type="EC" id="3.1.3.16"/>
    </reaction>
</comment>
<keyword evidence="7" id="KW-1185">Reference proteome</keyword>
<name>A0ABR1FXT5_AURAN</name>
<reference evidence="6 7" key="1">
    <citation type="submission" date="2024-03" db="EMBL/GenBank/DDBJ databases">
        <title>Aureococcus anophagefferens CCMP1851 and Kratosvirus quantuckense: Draft genome of a second virus-susceptible host strain in the model system.</title>
        <authorList>
            <person name="Chase E."/>
            <person name="Truchon A.R."/>
            <person name="Schepens W."/>
            <person name="Wilhelm S.W."/>
        </authorList>
    </citation>
    <scope>NUCLEOTIDE SEQUENCE [LARGE SCALE GENOMIC DNA]</scope>
    <source>
        <strain evidence="6 7">CCMP1851</strain>
    </source>
</reference>
<proteinExistence type="inferred from homology"/>
<dbReference type="InterPro" id="IPR043360">
    <property type="entry name" value="PP2B"/>
</dbReference>
<dbReference type="PROSITE" id="PS50222">
    <property type="entry name" value="EF_HAND_2"/>
    <property type="match status" value="2"/>
</dbReference>
<dbReference type="InterPro" id="IPR018247">
    <property type="entry name" value="EF_Hand_1_Ca_BS"/>
</dbReference>
<comment type="caution">
    <text evidence="6">The sequence shown here is derived from an EMBL/GenBank/DDBJ whole genome shotgun (WGS) entry which is preliminary data.</text>
</comment>
<accession>A0ABR1FXT5</accession>
<dbReference type="SUPFAM" id="SSF47473">
    <property type="entry name" value="EF-hand"/>
    <property type="match status" value="1"/>
</dbReference>
<dbReference type="Gene3D" id="3.60.21.10">
    <property type="match status" value="1"/>
</dbReference>
<feature type="compositionally biased region" description="Acidic residues" evidence="4">
    <location>
        <begin position="228"/>
        <end position="237"/>
    </location>
</feature>
<evidence type="ECO:0000256" key="2">
    <source>
        <dbReference type="ARBA" id="ARBA00022837"/>
    </source>
</evidence>
<comment type="similarity">
    <text evidence="1 3">Belongs to the PPP phosphatase family.</text>
</comment>
<gene>
    <name evidence="6" type="ORF">SO694_00053117</name>
</gene>
<sequence length="772" mass="81395">MEEVSRQCPVCSADYDEACVPRTLPCKCGVTMCEGCATETVENGLCCECFDAIDAGGDVEAYVTALAVPDLGAPPRTEEELPPPPPPVAARRRARAPSPGEARRRKKRASTIEDRARRFDIPASSARVAAVDLAGVGRRVLSPADLRYKFACGEAVALDEVLRLLAAGRETMAAEPNVLRLAAPLVLVGDLHGQYADLMTVVHGGGAGLARARRAAGAPESDALAPGLDDDDDDDGDDAPRSGLRRRRSGLSDDAGDDSESSGDEAFYGGGRAGDGALLFLGDYVDRGARGCEVHLLRGNHESRACTGHFGFRAECRRKYGLGAYHEFCRVFEAMPLAAVVDCDFGKVFACHGGIGPDLETIADLEALDRRAEPPDEGLLCDVLWADPSRDDAGGAAVDAWGPNPLRGCSVVFGERATEAFLEINGLTALVRAHEVMEAGLSCDFGDVDVPFSTSGPKELVDAATDAARTKLGRVTTVFSASNYCGKHANLGAALLLGRAKATALLFEPSACAADVEAPGETEGDEAHFVRQAYLVVPYMPTSFRSLVDTAKELLGLKRAAAAGHAPPPAWRRAARARGDAINELSPAAMRKRLAPSRGFAPPGIKAFLATIERGAPGVPRKTAIHDSSAKGLKSLVTDSYRSGHTMSPELKELSRGLRASRRPNDAAARSPLGRRGAADDFSDAEIFALRLIFSLFDADNTGAISREELALYAEDVGECISPADVDVVFTVLDADGDKAVGLEEWTLFAAKLKAGWALAALPDSAAKSPAA</sequence>
<dbReference type="PROSITE" id="PS00018">
    <property type="entry name" value="EF_HAND_1"/>
    <property type="match status" value="2"/>
</dbReference>
<protein>
    <recommendedName>
        <fullName evidence="3">Serine/threonine-protein phosphatase</fullName>
        <ecNumber evidence="3">3.1.3.16</ecNumber>
    </recommendedName>
</protein>
<dbReference type="Pfam" id="PF00149">
    <property type="entry name" value="Metallophos"/>
    <property type="match status" value="1"/>
</dbReference>